<proteinExistence type="predicted"/>
<evidence type="ECO:0000313" key="2">
    <source>
        <dbReference type="Proteomes" id="UP000594024"/>
    </source>
</evidence>
<evidence type="ECO:0000313" key="1">
    <source>
        <dbReference type="EMBL" id="QOI71952.1"/>
    </source>
</evidence>
<dbReference type="Proteomes" id="UP000594024">
    <property type="component" value="Segment"/>
</dbReference>
<dbReference type="EMBL" id="MT939487">
    <property type="protein sequence ID" value="QOI71952.1"/>
    <property type="molecule type" value="Genomic_DNA"/>
</dbReference>
<organism evidence="1 2">
    <name type="scientific">Erwinia phage pEa_SNUABM_47</name>
    <dbReference type="NCBI Taxonomy" id="2768774"/>
    <lineage>
        <taxon>Viruses</taxon>
        <taxon>Duplodnaviria</taxon>
        <taxon>Heunggongvirae</taxon>
        <taxon>Uroviricota</taxon>
        <taxon>Caudoviricetes</taxon>
        <taxon>Eneladusvirus</taxon>
        <taxon>Eneladusvirus BF</taxon>
    </lineage>
</organism>
<gene>
    <name evidence="1" type="ORF">pEaSNUABM47_00497</name>
</gene>
<sequence>MNILIICTTIMFISALIALMVNRSIAAHIYERTILDLAQSDLPDSPYGVSREPRGDGSWGYCITKNGKIVFSSDTAQIFPSIGTIINEINKLEKIEGYKLTRV</sequence>
<reference evidence="1 2" key="1">
    <citation type="submission" date="2020-08" db="EMBL/GenBank/DDBJ databases">
        <title>Complete genome sequence of Erwinia phage pEa_SNUABM_47.</title>
        <authorList>
            <person name="Kim S.G."/>
            <person name="Lee S.B."/>
            <person name="Park S.C."/>
        </authorList>
    </citation>
    <scope>NUCLEOTIDE SEQUENCE [LARGE SCALE GENOMIC DNA]</scope>
</reference>
<protein>
    <submittedName>
        <fullName evidence="1">Putative membrane protein</fullName>
    </submittedName>
</protein>
<name>A0A7L8ZP26_9CAUD</name>
<accession>A0A7L8ZP26</accession>